<dbReference type="KEGG" id="hlm:DV707_00380"/>
<sequence>MRTARESSTMSQATKIVLGTVGVSAVLAIAIIFALAFG</sequence>
<keyword evidence="1" id="KW-1133">Transmembrane helix</keyword>
<feature type="transmembrane region" description="Helical" evidence="1">
    <location>
        <begin position="16"/>
        <end position="37"/>
    </location>
</feature>
<name>A0A4D6GZR4_9EURY</name>
<protein>
    <submittedName>
        <fullName evidence="2">Adenosine deaminase</fullName>
    </submittedName>
</protein>
<dbReference type="Pfam" id="PF24004">
    <property type="entry name" value="Microp_archaea"/>
    <property type="match status" value="1"/>
</dbReference>
<gene>
    <name evidence="2" type="ORF">DV707_00380</name>
</gene>
<keyword evidence="1" id="KW-0472">Membrane</keyword>
<accession>A0A4D6GZR4</accession>
<proteinExistence type="predicted"/>
<dbReference type="EMBL" id="CP031311">
    <property type="protein sequence ID" value="QCC46262.1"/>
    <property type="molecule type" value="Genomic_DNA"/>
</dbReference>
<dbReference type="Proteomes" id="UP000296733">
    <property type="component" value="Chromosome"/>
</dbReference>
<dbReference type="InterPro" id="IPR056399">
    <property type="entry name" value="Microp_archaea"/>
</dbReference>
<evidence type="ECO:0000313" key="2">
    <source>
        <dbReference type="EMBL" id="QCC46262.1"/>
    </source>
</evidence>
<evidence type="ECO:0000313" key="3">
    <source>
        <dbReference type="Proteomes" id="UP000296733"/>
    </source>
</evidence>
<reference evidence="2 3" key="1">
    <citation type="journal article" date="2019" name="Nat. Commun.">
        <title>A new type of DNA phosphorothioation-based antiviral system in archaea.</title>
        <authorList>
            <person name="Xiong L."/>
            <person name="Liu S."/>
            <person name="Chen S."/>
            <person name="Xiao Y."/>
            <person name="Zhu B."/>
            <person name="Gao Y."/>
            <person name="Zhang Y."/>
            <person name="Chen B."/>
            <person name="Luo J."/>
            <person name="Deng Z."/>
            <person name="Chen X."/>
            <person name="Wang L."/>
            <person name="Chen S."/>
        </authorList>
    </citation>
    <scope>NUCLEOTIDE SEQUENCE [LARGE SCALE GENOMIC DNA]</scope>
    <source>
        <strain evidence="2 3">CGMCC 1.10331</strain>
    </source>
</reference>
<keyword evidence="1" id="KW-0812">Transmembrane</keyword>
<evidence type="ECO:0000256" key="1">
    <source>
        <dbReference type="SAM" id="Phobius"/>
    </source>
</evidence>
<dbReference type="AlphaFoldDB" id="A0A4D6GZR4"/>
<organism evidence="2 3">
    <name type="scientific">Halobellus limi</name>
    <dbReference type="NCBI Taxonomy" id="699433"/>
    <lineage>
        <taxon>Archaea</taxon>
        <taxon>Methanobacteriati</taxon>
        <taxon>Methanobacteriota</taxon>
        <taxon>Stenosarchaea group</taxon>
        <taxon>Halobacteria</taxon>
        <taxon>Halobacteriales</taxon>
        <taxon>Haloferacaceae</taxon>
        <taxon>Halobellus</taxon>
    </lineage>
</organism>